<dbReference type="PANTHER" id="PTHR15917">
    <property type="match status" value="1"/>
</dbReference>
<name>A0A0P7VMF5_SCLFO</name>
<dbReference type="Proteomes" id="UP000694397">
    <property type="component" value="Chromosome 17"/>
</dbReference>
<keyword evidence="1" id="KW-0175">Coiled coil</keyword>
<accession>A0A0P7VMF5</accession>
<dbReference type="PANTHER" id="PTHR15917:SF0">
    <property type="entry name" value="PROTEIN LARGEN"/>
    <property type="match status" value="1"/>
</dbReference>
<feature type="region of interest" description="Disordered" evidence="2">
    <location>
        <begin position="268"/>
        <end position="302"/>
    </location>
</feature>
<evidence type="ECO:0000313" key="6">
    <source>
        <dbReference type="Proteomes" id="UP000694397"/>
    </source>
</evidence>
<gene>
    <name evidence="4" type="primary">PRR16</name>
    <name evidence="3" type="ORF">Z043_103407</name>
</gene>
<dbReference type="GeneID" id="108938046"/>
<evidence type="ECO:0000256" key="2">
    <source>
        <dbReference type="SAM" id="MobiDB-lite"/>
    </source>
</evidence>
<feature type="region of interest" description="Disordered" evidence="2">
    <location>
        <begin position="56"/>
        <end position="98"/>
    </location>
</feature>
<dbReference type="Pfam" id="PF15252">
    <property type="entry name" value="DUF4589"/>
    <property type="match status" value="1"/>
</dbReference>
<organism evidence="3 5">
    <name type="scientific">Scleropages formosus</name>
    <name type="common">Asian bonytongue</name>
    <name type="synonym">Osteoglossum formosum</name>
    <dbReference type="NCBI Taxonomy" id="113540"/>
    <lineage>
        <taxon>Eukaryota</taxon>
        <taxon>Metazoa</taxon>
        <taxon>Chordata</taxon>
        <taxon>Craniata</taxon>
        <taxon>Vertebrata</taxon>
        <taxon>Euteleostomi</taxon>
        <taxon>Actinopterygii</taxon>
        <taxon>Neopterygii</taxon>
        <taxon>Teleostei</taxon>
        <taxon>Osteoglossocephala</taxon>
        <taxon>Osteoglossomorpha</taxon>
        <taxon>Osteoglossiformes</taxon>
        <taxon>Osteoglossidae</taxon>
        <taxon>Scleropages</taxon>
    </lineage>
</organism>
<reference evidence="4 6" key="2">
    <citation type="submission" date="2019-04" db="EMBL/GenBank/DDBJ databases">
        <authorList>
            <consortium name="Wellcome Sanger Institute Data Sharing"/>
        </authorList>
    </citation>
    <scope>NUCLEOTIDE SEQUENCE [LARGE SCALE GENOMIC DNA]</scope>
</reference>
<dbReference type="RefSeq" id="XP_018613841.1">
    <property type="nucleotide sequence ID" value="XM_018758325.2"/>
</dbReference>
<dbReference type="RefSeq" id="XP_018613839.1">
    <property type="nucleotide sequence ID" value="XM_018758323.2"/>
</dbReference>
<dbReference type="GO" id="GO:0045793">
    <property type="term" value="P:positive regulation of cell size"/>
    <property type="evidence" value="ECO:0007669"/>
    <property type="project" value="TreeGrafter"/>
</dbReference>
<reference evidence="3 5" key="1">
    <citation type="submission" date="2015-08" db="EMBL/GenBank/DDBJ databases">
        <title>The genome of the Asian arowana (Scleropages formosus).</title>
        <authorList>
            <person name="Tan M.H."/>
            <person name="Gan H.M."/>
            <person name="Croft L.J."/>
            <person name="Austin C.M."/>
        </authorList>
    </citation>
    <scope>NUCLEOTIDE SEQUENCE [LARGE SCALE GENOMIC DNA]</scope>
    <source>
        <strain evidence="3">Aro1</strain>
    </source>
</reference>
<dbReference type="RefSeq" id="XP_018613840.1">
    <property type="nucleotide sequence ID" value="XM_018758324.2"/>
</dbReference>
<dbReference type="GO" id="GO:0045727">
    <property type="term" value="P:positive regulation of translation"/>
    <property type="evidence" value="ECO:0007669"/>
    <property type="project" value="TreeGrafter"/>
</dbReference>
<sequence>MSGKASKEPEGVVSKVKVKRQIKIIVEDLENILGDLKDVAKELKEVVHEIDSLTSDLQLEEETTDSSKTDTLNSSSSSTTTTTTASSIDKIKLQHEDTSLRPPSLLPAVLTVLKKPRPPLPPPRLTPFRGEELGQVSGNPGKAVGTLLRNGIVPGKQINRDLCRIPKNIPEKGPGPGPDTGPGAGSIPGLAPLLRHEKNPRCSQVTRERVRFSEKVQYHGYCPDCDLQYDIQNMDLSLESEPGDTKLSPSHCCTSPRSSKVVENGGISVSHSFPPTNPPCVPHPLGPKPQKTILRKSTTTTV</sequence>
<feature type="region of interest" description="Disordered" evidence="2">
    <location>
        <begin position="165"/>
        <end position="184"/>
    </location>
</feature>
<dbReference type="EMBL" id="JARO02000872">
    <property type="protein sequence ID" value="KPP77189.1"/>
    <property type="molecule type" value="Genomic_DNA"/>
</dbReference>
<dbReference type="GeneTree" id="ENSGT00910000144204"/>
<feature type="compositionally biased region" description="Pro residues" evidence="2">
    <location>
        <begin position="275"/>
        <end position="287"/>
    </location>
</feature>
<dbReference type="InterPro" id="IPR027997">
    <property type="entry name" value="Largen/INSYN1"/>
</dbReference>
<evidence type="ECO:0000256" key="1">
    <source>
        <dbReference type="ARBA" id="ARBA00023054"/>
    </source>
</evidence>
<feature type="compositionally biased region" description="Low complexity" evidence="2">
    <location>
        <begin position="69"/>
        <end position="87"/>
    </location>
</feature>
<evidence type="ECO:0000313" key="5">
    <source>
        <dbReference type="Proteomes" id="UP000034805"/>
    </source>
</evidence>
<evidence type="ECO:0000313" key="4">
    <source>
        <dbReference type="Ensembl" id="ENSSFOP00015034092.1"/>
    </source>
</evidence>
<dbReference type="Ensembl" id="ENSSFOT00015034470.2">
    <property type="protein sequence ID" value="ENSSFOP00015034092.1"/>
    <property type="gene ID" value="ENSSFOG00015021745.2"/>
</dbReference>
<dbReference type="OrthoDB" id="10019788at2759"/>
<reference evidence="4" key="3">
    <citation type="submission" date="2025-05" db="UniProtKB">
        <authorList>
            <consortium name="Ensembl"/>
        </authorList>
    </citation>
    <scope>IDENTIFICATION</scope>
</reference>
<feature type="compositionally biased region" description="Basic and acidic residues" evidence="2">
    <location>
        <begin position="89"/>
        <end position="98"/>
    </location>
</feature>
<keyword evidence="6" id="KW-1185">Reference proteome</keyword>
<evidence type="ECO:0000313" key="3">
    <source>
        <dbReference type="EMBL" id="KPP77189.1"/>
    </source>
</evidence>
<dbReference type="KEGG" id="sfm:108938046"/>
<dbReference type="AlphaFoldDB" id="A0A0P7VMF5"/>
<protein>
    <submittedName>
        <fullName evidence="4">Proline rich 16</fullName>
    </submittedName>
    <submittedName>
        <fullName evidence="3">Proline-rich protein 16-like</fullName>
    </submittedName>
</protein>
<dbReference type="Proteomes" id="UP000034805">
    <property type="component" value="Unassembled WGS sequence"/>
</dbReference>
<proteinExistence type="predicted"/>
<dbReference type="CTD" id="51334"/>
<dbReference type="STRING" id="113540.ENSSFOP00015034092"/>